<comment type="caution">
    <text evidence="3">The sequence shown here is derived from an EMBL/GenBank/DDBJ whole genome shotgun (WGS) entry which is preliminary data.</text>
</comment>
<keyword evidence="1" id="KW-1133">Transmembrane helix</keyword>
<feature type="transmembrane region" description="Helical" evidence="1">
    <location>
        <begin position="120"/>
        <end position="141"/>
    </location>
</feature>
<feature type="transmembrane region" description="Helical" evidence="1">
    <location>
        <begin position="6"/>
        <end position="26"/>
    </location>
</feature>
<dbReference type="AlphaFoldDB" id="A0A3E2TKS9"/>
<feature type="transmembrane region" description="Helical" evidence="1">
    <location>
        <begin position="38"/>
        <end position="54"/>
    </location>
</feature>
<feature type="transmembrane region" description="Helical" evidence="1">
    <location>
        <begin position="85"/>
        <end position="108"/>
    </location>
</feature>
<gene>
    <name evidence="3" type="ORF">DXA39_02440</name>
</gene>
<proteinExistence type="predicted"/>
<protein>
    <submittedName>
        <fullName evidence="3">GHKL domain-containing protein</fullName>
    </submittedName>
</protein>
<dbReference type="Pfam" id="PF14501">
    <property type="entry name" value="HATPase_c_5"/>
    <property type="match status" value="1"/>
</dbReference>
<feature type="transmembrane region" description="Helical" evidence="1">
    <location>
        <begin position="153"/>
        <end position="174"/>
    </location>
</feature>
<feature type="transmembrane region" description="Helical" evidence="1">
    <location>
        <begin position="180"/>
        <end position="198"/>
    </location>
</feature>
<evidence type="ECO:0000313" key="3">
    <source>
        <dbReference type="EMBL" id="RGB77104.1"/>
    </source>
</evidence>
<feature type="domain" description="Sensor histidine kinase NatK-like C-terminal" evidence="2">
    <location>
        <begin position="317"/>
        <end position="417"/>
    </location>
</feature>
<keyword evidence="1" id="KW-0812">Transmembrane</keyword>
<name>A0A3E2TKS9_9FIRM</name>
<dbReference type="Gene3D" id="3.30.565.10">
    <property type="entry name" value="Histidine kinase-like ATPase, C-terminal domain"/>
    <property type="match status" value="1"/>
</dbReference>
<dbReference type="SUPFAM" id="SSF55874">
    <property type="entry name" value="ATPase domain of HSP90 chaperone/DNA topoisomerase II/histidine kinase"/>
    <property type="match status" value="1"/>
</dbReference>
<dbReference type="Proteomes" id="UP000261011">
    <property type="component" value="Unassembled WGS sequence"/>
</dbReference>
<dbReference type="InterPro" id="IPR036890">
    <property type="entry name" value="HATPase_C_sf"/>
</dbReference>
<evidence type="ECO:0000313" key="4">
    <source>
        <dbReference type="Proteomes" id="UP000261011"/>
    </source>
</evidence>
<reference evidence="3 4" key="1">
    <citation type="submission" date="2018-08" db="EMBL/GenBank/DDBJ databases">
        <title>A genome reference for cultivated species of the human gut microbiota.</title>
        <authorList>
            <person name="Zou Y."/>
            <person name="Xue W."/>
            <person name="Luo G."/>
        </authorList>
    </citation>
    <scope>NUCLEOTIDE SEQUENCE [LARGE SCALE GENOMIC DNA]</scope>
    <source>
        <strain evidence="3 4">OF01-3</strain>
    </source>
</reference>
<keyword evidence="1" id="KW-0472">Membrane</keyword>
<evidence type="ECO:0000259" key="2">
    <source>
        <dbReference type="Pfam" id="PF14501"/>
    </source>
</evidence>
<accession>A0A3E2TKS9</accession>
<sequence>MNIETIKFFVIILAIVILHTVIFYIFFNEYFINRVKDSILFISFFIISLIDIFIGDSFSIKLLFITMANLVVSFIFFDGTTYKKVFYVISFICNLTLYEIIGMSFLYSNIYKNFFDIGVFTYYVVLYSFFLALLYIYIKFIKDENFHNLELNNIEYIILTIVSICNLVTLMLLGDYSSRVSVTLIFVVVLSDLCYVFFNNKIKEKNISLYKYHLLEEQNKILKREIENEDDFRRLKHDLKNILLQVDMNIKRGDINIAIAQIEDIVGQKLDYPTYLSGLIEIDYLLSAKIKKMERLNIDHKISLQLPKDLDIKDISIDLSAILGNLIDNAIEAVERIDVVTSPIIIKLIYRDEKIYMYIENPSEEFDEDFSKDFIKSSKSIRYGVGIKSIKLRLDKLNGFYNFKYENGYFKVFVIIPCRTRI</sequence>
<dbReference type="EMBL" id="QVEU01000002">
    <property type="protein sequence ID" value="RGB77104.1"/>
    <property type="molecule type" value="Genomic_DNA"/>
</dbReference>
<dbReference type="OrthoDB" id="9813149at2"/>
<dbReference type="InterPro" id="IPR032834">
    <property type="entry name" value="NatK-like_C"/>
</dbReference>
<keyword evidence="4" id="KW-1185">Reference proteome</keyword>
<organism evidence="3 4">
    <name type="scientific">Anaerococcus nagyae</name>
    <dbReference type="NCBI Taxonomy" id="1755241"/>
    <lineage>
        <taxon>Bacteria</taxon>
        <taxon>Bacillati</taxon>
        <taxon>Bacillota</taxon>
        <taxon>Tissierellia</taxon>
        <taxon>Tissierellales</taxon>
        <taxon>Peptoniphilaceae</taxon>
        <taxon>Anaerococcus</taxon>
    </lineage>
</organism>
<evidence type="ECO:0000256" key="1">
    <source>
        <dbReference type="SAM" id="Phobius"/>
    </source>
</evidence>